<reference evidence="2" key="1">
    <citation type="submission" date="2022-11" db="EMBL/GenBank/DDBJ databases">
        <authorList>
            <person name="Vasilchenko N.G."/>
            <person name="Prazdnova E.V."/>
            <person name="Gorovtsov A.V."/>
            <person name="Chistyakov V.A."/>
            <person name="Pak M.L."/>
        </authorList>
    </citation>
    <scope>NUCLEOTIDE SEQUENCE</scope>
    <source>
        <strain evidence="2">R 4.5</strain>
    </source>
</reference>
<evidence type="ECO:0000313" key="3">
    <source>
        <dbReference type="Proteomes" id="UP001055784"/>
    </source>
</evidence>
<gene>
    <name evidence="2" type="ORF">MF626_001469</name>
</gene>
<dbReference type="Gene3D" id="3.30.300.210">
    <property type="entry name" value="Nutrient germinant receptor protein C, domain 3"/>
    <property type="match status" value="1"/>
</dbReference>
<sequence>MHQKYSQDWKKIKETWPKELASMDMELDVKVNIKRPGLFQKSFKELLESENDN</sequence>
<proteinExistence type="predicted"/>
<feature type="domain" description="Spore germination GerAC-like C-terminal" evidence="1">
    <location>
        <begin position="1"/>
        <end position="37"/>
    </location>
</feature>
<dbReference type="Pfam" id="PF05504">
    <property type="entry name" value="Spore_GerAC"/>
    <property type="match status" value="1"/>
</dbReference>
<dbReference type="InterPro" id="IPR038501">
    <property type="entry name" value="Spore_GerAC_C_sf"/>
</dbReference>
<dbReference type="EMBL" id="CP097770">
    <property type="protein sequence ID" value="URJ53040.1"/>
    <property type="molecule type" value="Genomic_DNA"/>
</dbReference>
<evidence type="ECO:0000313" key="2">
    <source>
        <dbReference type="EMBL" id="URJ53040.1"/>
    </source>
</evidence>
<protein>
    <submittedName>
        <fullName evidence="2">Ger(X)C family spore germination C-terminal domain-containing protein</fullName>
    </submittedName>
</protein>
<dbReference type="InterPro" id="IPR046953">
    <property type="entry name" value="Spore_GerAC-like_C"/>
</dbReference>
<name>A0AAE9IFW7_PAEPO</name>
<organism evidence="2 3">
    <name type="scientific">Paenibacillus polymyxa</name>
    <name type="common">Bacillus polymyxa</name>
    <dbReference type="NCBI Taxonomy" id="1406"/>
    <lineage>
        <taxon>Bacteria</taxon>
        <taxon>Bacillati</taxon>
        <taxon>Bacillota</taxon>
        <taxon>Bacilli</taxon>
        <taxon>Bacillales</taxon>
        <taxon>Paenibacillaceae</taxon>
        <taxon>Paenibacillus</taxon>
    </lineage>
</organism>
<dbReference type="AlphaFoldDB" id="A0AAE9IFW7"/>
<dbReference type="Proteomes" id="UP001055784">
    <property type="component" value="Chromosome"/>
</dbReference>
<accession>A0AAE9IFW7</accession>
<evidence type="ECO:0000259" key="1">
    <source>
        <dbReference type="Pfam" id="PF05504"/>
    </source>
</evidence>